<feature type="binding site" evidence="4">
    <location>
        <position position="186"/>
    </location>
    <ligand>
        <name>phosphate</name>
        <dbReference type="ChEBI" id="CHEBI:43474"/>
    </ligand>
</feature>
<dbReference type="GO" id="GO:0006166">
    <property type="term" value="P:purine ribonucleoside salvage"/>
    <property type="evidence" value="ECO:0007669"/>
    <property type="project" value="UniProtKB-KW"/>
</dbReference>
<feature type="domain" description="Nucleoside phosphorylase" evidence="5">
    <location>
        <begin position="6"/>
        <end position="243"/>
    </location>
</feature>
<dbReference type="GO" id="GO:0017061">
    <property type="term" value="F:S-methyl-5-thioadenosine phosphorylase activity"/>
    <property type="evidence" value="ECO:0007669"/>
    <property type="project" value="UniProtKB-UniRule"/>
</dbReference>
<feature type="site" description="Important for substrate specificity" evidence="4">
    <location>
        <position position="222"/>
    </location>
</feature>
<dbReference type="FunFam" id="3.40.50.1580:FF:000012">
    <property type="entry name" value="Probable 6-oxopurine nucleoside phosphorylase"/>
    <property type="match status" value="1"/>
</dbReference>
<gene>
    <name evidence="4" type="primary">mtnP</name>
    <name evidence="6" type="ORF">A2Y64_01640</name>
</gene>
<organism evidence="6 7">
    <name type="scientific">Candidatus Coatesbacteria bacterium RBG_13_66_14</name>
    <dbReference type="NCBI Taxonomy" id="1817816"/>
    <lineage>
        <taxon>Bacteria</taxon>
        <taxon>Candidatus Coatesiibacteriota</taxon>
    </lineage>
</organism>
<dbReference type="Pfam" id="PF01048">
    <property type="entry name" value="PNP_UDP_1"/>
    <property type="match status" value="1"/>
</dbReference>
<comment type="similarity">
    <text evidence="4">Belongs to the PNP/MTAP phosphorylase family. MTAP subfamily.</text>
</comment>
<dbReference type="GO" id="GO:0005829">
    <property type="term" value="C:cytosol"/>
    <property type="evidence" value="ECO:0007669"/>
    <property type="project" value="TreeGrafter"/>
</dbReference>
<accession>A0A1F5FBB4</accession>
<dbReference type="SUPFAM" id="SSF53167">
    <property type="entry name" value="Purine and uridine phosphorylases"/>
    <property type="match status" value="1"/>
</dbReference>
<evidence type="ECO:0000313" key="7">
    <source>
        <dbReference type="Proteomes" id="UP000177187"/>
    </source>
</evidence>
<dbReference type="GO" id="GO:0019509">
    <property type="term" value="P:L-methionine salvage from methylthioadenosine"/>
    <property type="evidence" value="ECO:0007669"/>
    <property type="project" value="UniProtKB-UniRule"/>
</dbReference>
<reference evidence="6 7" key="1">
    <citation type="journal article" date="2016" name="Nat. Commun.">
        <title>Thousands of microbial genomes shed light on interconnected biogeochemical processes in an aquifer system.</title>
        <authorList>
            <person name="Anantharaman K."/>
            <person name="Brown C.T."/>
            <person name="Hug L.A."/>
            <person name="Sharon I."/>
            <person name="Castelle C.J."/>
            <person name="Probst A.J."/>
            <person name="Thomas B.C."/>
            <person name="Singh A."/>
            <person name="Wilkins M.J."/>
            <person name="Karaoz U."/>
            <person name="Brodie E.L."/>
            <person name="Williams K.H."/>
            <person name="Hubbard S.S."/>
            <person name="Banfield J.F."/>
        </authorList>
    </citation>
    <scope>NUCLEOTIDE SEQUENCE [LARGE SCALE GENOMIC DNA]</scope>
</reference>
<sequence>MTQKMIGVCGGSGLCRLESLTDTREEWLSTPFGEPSDAVVIGRLAGRQVAFLPRHGRGHVRSPSEVNYRANICALKMLGVRWIISVSAVGSMREEIQPLDVVVPDQFIDRTRHRQDTFFTDGVVAHVGLADPFCAELRKILVAKCRELGLSTHDGGTYLCMEGPQFSTRAESELYRSWGVSVIGMTNLTEARLAREAEIAYATLAFSTDYDCWRKGEETVTAEMVVANLCKNAQNAKKLIEMIVPAVPLDAECSCHSALANSIVTDRADVPPAVLHRLKPIAGRYFEN</sequence>
<evidence type="ECO:0000259" key="5">
    <source>
        <dbReference type="Pfam" id="PF01048"/>
    </source>
</evidence>
<feature type="binding site" evidence="4">
    <location>
        <begin position="54"/>
        <end position="55"/>
    </location>
    <ligand>
        <name>phosphate</name>
        <dbReference type="ChEBI" id="CHEBI:43474"/>
    </ligand>
</feature>
<dbReference type="STRING" id="1817816.A2Y64_01640"/>
<protein>
    <recommendedName>
        <fullName evidence="4">S-methyl-5'-thioadenosine phosphorylase</fullName>
        <ecNumber evidence="4">2.4.2.28</ecNumber>
    </recommendedName>
    <alternativeName>
        <fullName evidence="4">5'-methylthioadenosine phosphorylase</fullName>
        <shortName evidence="4">MTA phosphorylase</shortName>
        <shortName evidence="4">MTAP</shortName>
    </alternativeName>
</protein>
<comment type="subunit">
    <text evidence="4">Homohexamer. Dimer of a homotrimer.</text>
</comment>
<proteinExistence type="inferred from homology"/>
<keyword evidence="3 4" id="KW-0660">Purine salvage</keyword>
<dbReference type="InterPro" id="IPR035994">
    <property type="entry name" value="Nucleoside_phosphorylase_sf"/>
</dbReference>
<dbReference type="PANTHER" id="PTHR42679">
    <property type="entry name" value="S-METHYL-5'-THIOADENOSINE PHOSPHORYLASE"/>
    <property type="match status" value="1"/>
</dbReference>
<evidence type="ECO:0000256" key="3">
    <source>
        <dbReference type="ARBA" id="ARBA00022726"/>
    </source>
</evidence>
<evidence type="ECO:0000256" key="2">
    <source>
        <dbReference type="ARBA" id="ARBA00022679"/>
    </source>
</evidence>
<dbReference type="Proteomes" id="UP000177187">
    <property type="component" value="Unassembled WGS sequence"/>
</dbReference>
<dbReference type="EMBL" id="MFAF01000054">
    <property type="protein sequence ID" value="OGD76892.1"/>
    <property type="molecule type" value="Genomic_DNA"/>
</dbReference>
<name>A0A1F5FBB4_9BACT</name>
<feature type="binding site" evidence="4">
    <location>
        <begin position="87"/>
        <end position="88"/>
    </location>
    <ligand>
        <name>phosphate</name>
        <dbReference type="ChEBI" id="CHEBI:43474"/>
    </ligand>
</feature>
<evidence type="ECO:0000256" key="1">
    <source>
        <dbReference type="ARBA" id="ARBA00022676"/>
    </source>
</evidence>
<dbReference type="InterPro" id="IPR010044">
    <property type="entry name" value="MTAP"/>
</dbReference>
<evidence type="ECO:0000313" key="6">
    <source>
        <dbReference type="EMBL" id="OGD76892.1"/>
    </source>
</evidence>
<comment type="pathway">
    <text evidence="4">Amino-acid biosynthesis; L-methionine biosynthesis via salvage pathway; S-methyl-5-thio-alpha-D-ribose 1-phosphate from S-methyl-5'-thioadenosine (phosphorylase route): step 1/1.</text>
</comment>
<feature type="site" description="Important for substrate specificity" evidence="4">
    <location>
        <position position="167"/>
    </location>
</feature>
<dbReference type="AlphaFoldDB" id="A0A1F5FBB4"/>
<feature type="binding site" evidence="4">
    <location>
        <position position="185"/>
    </location>
    <ligand>
        <name>substrate</name>
    </ligand>
</feature>
<dbReference type="HAMAP" id="MF_01963">
    <property type="entry name" value="MTAP"/>
    <property type="match status" value="1"/>
</dbReference>
<keyword evidence="1 4" id="KW-0328">Glycosyltransferase</keyword>
<dbReference type="CDD" id="cd09010">
    <property type="entry name" value="MTAP_SsMTAPII_like_MTIP"/>
    <property type="match status" value="1"/>
</dbReference>
<dbReference type="NCBIfam" id="TIGR01694">
    <property type="entry name" value="MTAP"/>
    <property type="match status" value="1"/>
</dbReference>
<dbReference type="PANTHER" id="PTHR42679:SF2">
    <property type="entry name" value="S-METHYL-5'-THIOADENOSINE PHOSPHORYLASE"/>
    <property type="match status" value="1"/>
</dbReference>
<dbReference type="EC" id="2.4.2.28" evidence="4"/>
<feature type="binding site" evidence="4">
    <location>
        <begin position="209"/>
        <end position="211"/>
    </location>
    <ligand>
        <name>substrate</name>
    </ligand>
</feature>
<dbReference type="InterPro" id="IPR000845">
    <property type="entry name" value="Nucleoside_phosphorylase_d"/>
</dbReference>
<dbReference type="UniPathway" id="UPA00904">
    <property type="reaction ID" value="UER00873"/>
</dbReference>
<comment type="function">
    <text evidence="4">Catalyzes the reversible phosphorylation of S-methyl-5'-thioadenosine (MTA) to adenine and 5-methylthioribose-1-phosphate. Involved in the breakdown of MTA, a major by-product of polyamine biosynthesis. Responsible for the first step in the methionine salvage pathway after MTA has been generated from S-adenosylmethionine. Has broad substrate specificity with 6-aminopurine nucleosides as preferred substrates.</text>
</comment>
<comment type="catalytic activity">
    <reaction evidence="4">
        <text>S-methyl-5'-thioadenosine + phosphate = 5-(methylsulfanyl)-alpha-D-ribose 1-phosphate + adenine</text>
        <dbReference type="Rhea" id="RHEA:11852"/>
        <dbReference type="ChEBI" id="CHEBI:16708"/>
        <dbReference type="ChEBI" id="CHEBI:17509"/>
        <dbReference type="ChEBI" id="CHEBI:43474"/>
        <dbReference type="ChEBI" id="CHEBI:58533"/>
        <dbReference type="EC" id="2.4.2.28"/>
    </reaction>
</comment>
<dbReference type="Gene3D" id="3.40.50.1580">
    <property type="entry name" value="Nucleoside phosphorylase domain"/>
    <property type="match status" value="1"/>
</dbReference>
<comment type="caution">
    <text evidence="6">The sequence shown here is derived from an EMBL/GenBank/DDBJ whole genome shotgun (WGS) entry which is preliminary data.</text>
</comment>
<keyword evidence="2 4" id="KW-0808">Transferase</keyword>
<feature type="binding site" evidence="4">
    <location>
        <position position="12"/>
    </location>
    <ligand>
        <name>phosphate</name>
        <dbReference type="ChEBI" id="CHEBI:43474"/>
    </ligand>
</feature>
<evidence type="ECO:0000256" key="4">
    <source>
        <dbReference type="HAMAP-Rule" id="MF_01963"/>
    </source>
</evidence>